<keyword evidence="3" id="KW-1185">Reference proteome</keyword>
<gene>
    <name evidence="2" type="ORF">DFH07DRAFT_774144</name>
</gene>
<keyword evidence="1" id="KW-0472">Membrane</keyword>
<sequence>MVVTNAQLYIIEVFTEAFFYGLYLGWWFSLFSLDYGRTRKKIPVVLGVVTVLMFIMVTIHMGCVLWQNLTSSAPLLASLKTHEVAAFTNILLGEGILTWWAWAVWGHRYWVIVAPAALLVVGFALSIVMAAGSGKTSAVNNPIFQCFGCGLFS</sequence>
<comment type="caution">
    <text evidence="2">The sequence shown here is derived from an EMBL/GenBank/DDBJ whole genome shotgun (WGS) entry which is preliminary data.</text>
</comment>
<organism evidence="2 3">
    <name type="scientific">Mycena maculata</name>
    <dbReference type="NCBI Taxonomy" id="230809"/>
    <lineage>
        <taxon>Eukaryota</taxon>
        <taxon>Fungi</taxon>
        <taxon>Dikarya</taxon>
        <taxon>Basidiomycota</taxon>
        <taxon>Agaricomycotina</taxon>
        <taxon>Agaricomycetes</taxon>
        <taxon>Agaricomycetidae</taxon>
        <taxon>Agaricales</taxon>
        <taxon>Marasmiineae</taxon>
        <taxon>Mycenaceae</taxon>
        <taxon>Mycena</taxon>
    </lineage>
</organism>
<evidence type="ECO:0000313" key="2">
    <source>
        <dbReference type="EMBL" id="KAJ7753399.1"/>
    </source>
</evidence>
<name>A0AAD7NBJ3_9AGAR</name>
<evidence type="ECO:0000313" key="3">
    <source>
        <dbReference type="Proteomes" id="UP001215280"/>
    </source>
</evidence>
<feature type="transmembrane region" description="Helical" evidence="1">
    <location>
        <begin position="109"/>
        <end position="132"/>
    </location>
</feature>
<feature type="transmembrane region" description="Helical" evidence="1">
    <location>
        <begin position="84"/>
        <end position="102"/>
    </location>
</feature>
<dbReference type="AlphaFoldDB" id="A0AAD7NBJ3"/>
<keyword evidence="1" id="KW-0812">Transmembrane</keyword>
<protein>
    <submittedName>
        <fullName evidence="2">Uncharacterized protein</fullName>
    </submittedName>
</protein>
<reference evidence="2" key="1">
    <citation type="submission" date="2023-03" db="EMBL/GenBank/DDBJ databases">
        <title>Massive genome expansion in bonnet fungi (Mycena s.s.) driven by repeated elements and novel gene families across ecological guilds.</title>
        <authorList>
            <consortium name="Lawrence Berkeley National Laboratory"/>
            <person name="Harder C.B."/>
            <person name="Miyauchi S."/>
            <person name="Viragh M."/>
            <person name="Kuo A."/>
            <person name="Thoen E."/>
            <person name="Andreopoulos B."/>
            <person name="Lu D."/>
            <person name="Skrede I."/>
            <person name="Drula E."/>
            <person name="Henrissat B."/>
            <person name="Morin E."/>
            <person name="Kohler A."/>
            <person name="Barry K."/>
            <person name="LaButti K."/>
            <person name="Morin E."/>
            <person name="Salamov A."/>
            <person name="Lipzen A."/>
            <person name="Mereny Z."/>
            <person name="Hegedus B."/>
            <person name="Baldrian P."/>
            <person name="Stursova M."/>
            <person name="Weitz H."/>
            <person name="Taylor A."/>
            <person name="Grigoriev I.V."/>
            <person name="Nagy L.G."/>
            <person name="Martin F."/>
            <person name="Kauserud H."/>
        </authorList>
    </citation>
    <scope>NUCLEOTIDE SEQUENCE</scope>
    <source>
        <strain evidence="2">CBHHK188m</strain>
    </source>
</reference>
<evidence type="ECO:0000256" key="1">
    <source>
        <dbReference type="SAM" id="Phobius"/>
    </source>
</evidence>
<feature type="transmembrane region" description="Helical" evidence="1">
    <location>
        <begin position="6"/>
        <end position="30"/>
    </location>
</feature>
<dbReference type="Proteomes" id="UP001215280">
    <property type="component" value="Unassembled WGS sequence"/>
</dbReference>
<accession>A0AAD7NBJ3</accession>
<dbReference type="EMBL" id="JARJLG010000071">
    <property type="protein sequence ID" value="KAJ7753399.1"/>
    <property type="molecule type" value="Genomic_DNA"/>
</dbReference>
<feature type="transmembrane region" description="Helical" evidence="1">
    <location>
        <begin position="42"/>
        <end position="69"/>
    </location>
</feature>
<keyword evidence="1" id="KW-1133">Transmembrane helix</keyword>
<proteinExistence type="predicted"/>